<dbReference type="CDD" id="cd04301">
    <property type="entry name" value="NAT_SF"/>
    <property type="match status" value="1"/>
</dbReference>
<dbReference type="Proteomes" id="UP000619743">
    <property type="component" value="Unassembled WGS sequence"/>
</dbReference>
<accession>A0A8J2U1R0</accession>
<protein>
    <submittedName>
        <fullName evidence="2">N-acetyltransferase</fullName>
    </submittedName>
</protein>
<gene>
    <name evidence="2" type="ORF">GCM10011369_01610</name>
</gene>
<comment type="caution">
    <text evidence="2">The sequence shown here is derived from an EMBL/GenBank/DDBJ whole genome shotgun (WGS) entry which is preliminary data.</text>
</comment>
<dbReference type="GO" id="GO:0016747">
    <property type="term" value="F:acyltransferase activity, transferring groups other than amino-acyl groups"/>
    <property type="evidence" value="ECO:0007669"/>
    <property type="project" value="InterPro"/>
</dbReference>
<dbReference type="InterPro" id="IPR000182">
    <property type="entry name" value="GNAT_dom"/>
</dbReference>
<evidence type="ECO:0000259" key="1">
    <source>
        <dbReference type="PROSITE" id="PS51186"/>
    </source>
</evidence>
<dbReference type="SUPFAM" id="SSF55729">
    <property type="entry name" value="Acyl-CoA N-acyltransferases (Nat)"/>
    <property type="match status" value="1"/>
</dbReference>
<reference evidence="3" key="1">
    <citation type="journal article" date="2019" name="Int. J. Syst. Evol. Microbiol.">
        <title>The Global Catalogue of Microorganisms (GCM) 10K type strain sequencing project: providing services to taxonomists for standard genome sequencing and annotation.</title>
        <authorList>
            <consortium name="The Broad Institute Genomics Platform"/>
            <consortium name="The Broad Institute Genome Sequencing Center for Infectious Disease"/>
            <person name="Wu L."/>
            <person name="Ma J."/>
        </authorList>
    </citation>
    <scope>NUCLEOTIDE SEQUENCE [LARGE SCALE GENOMIC DNA]</scope>
    <source>
        <strain evidence="3">CGMCC 1.10130</strain>
    </source>
</reference>
<dbReference type="PROSITE" id="PS51186">
    <property type="entry name" value="GNAT"/>
    <property type="match status" value="1"/>
</dbReference>
<dbReference type="EMBL" id="BMDX01000001">
    <property type="protein sequence ID" value="GGA63899.1"/>
    <property type="molecule type" value="Genomic_DNA"/>
</dbReference>
<evidence type="ECO:0000313" key="3">
    <source>
        <dbReference type="Proteomes" id="UP000619743"/>
    </source>
</evidence>
<feature type="domain" description="N-acetyltransferase" evidence="1">
    <location>
        <begin position="2"/>
        <end position="149"/>
    </location>
</feature>
<name>A0A8J2U1R0_9GAMM</name>
<organism evidence="2 3">
    <name type="scientific">Neiella marina</name>
    <dbReference type="NCBI Taxonomy" id="508461"/>
    <lineage>
        <taxon>Bacteria</taxon>
        <taxon>Pseudomonadati</taxon>
        <taxon>Pseudomonadota</taxon>
        <taxon>Gammaproteobacteria</taxon>
        <taxon>Alteromonadales</taxon>
        <taxon>Echinimonadaceae</taxon>
        <taxon>Neiella</taxon>
    </lineage>
</organism>
<dbReference type="Pfam" id="PF13508">
    <property type="entry name" value="Acetyltransf_7"/>
    <property type="match status" value="1"/>
</dbReference>
<dbReference type="AlphaFoldDB" id="A0A8J2U1R0"/>
<dbReference type="InterPro" id="IPR016181">
    <property type="entry name" value="Acyl_CoA_acyltransferase"/>
</dbReference>
<dbReference type="Gene3D" id="3.40.630.30">
    <property type="match status" value="1"/>
</dbReference>
<proteinExistence type="predicted"/>
<evidence type="ECO:0000313" key="2">
    <source>
        <dbReference type="EMBL" id="GGA63899.1"/>
    </source>
</evidence>
<keyword evidence="3" id="KW-1185">Reference proteome</keyword>
<sequence length="179" mass="19413">MMNFTPFAPHQAADVIHLFFQVFSDSEGEAEGQLISNLVKDLIGTTNAAELAGFVALDGDEHVGAIFFTPLTFQRPIQAFLLSPVAVKTSYQGQGVGQQLIKFGIEQLQQQGAELLITYGDPNFYGKTGFQPLAETIIQAPLLLSYPHGWLGQSLVSDTMPTIAGKPSCVPALNNPIYW</sequence>